<keyword evidence="2" id="KW-1185">Reference proteome</keyword>
<dbReference type="EMBL" id="KN824858">
    <property type="protein sequence ID" value="KIK99465.1"/>
    <property type="molecule type" value="Genomic_DNA"/>
</dbReference>
<protein>
    <recommendedName>
        <fullName evidence="3">Aminodeoxychorismate lyase</fullName>
    </recommendedName>
</protein>
<dbReference type="STRING" id="930991.A0A0D0ECJ2"/>
<reference evidence="1 2" key="1">
    <citation type="submission" date="2014-04" db="EMBL/GenBank/DDBJ databases">
        <authorList>
            <consortium name="DOE Joint Genome Institute"/>
            <person name="Kuo A."/>
            <person name="Kohler A."/>
            <person name="Jargeat P."/>
            <person name="Nagy L.G."/>
            <person name="Floudas D."/>
            <person name="Copeland A."/>
            <person name="Barry K.W."/>
            <person name="Cichocki N."/>
            <person name="Veneault-Fourrey C."/>
            <person name="LaButti K."/>
            <person name="Lindquist E.A."/>
            <person name="Lipzen A."/>
            <person name="Lundell T."/>
            <person name="Morin E."/>
            <person name="Murat C."/>
            <person name="Sun H."/>
            <person name="Tunlid A."/>
            <person name="Henrissat B."/>
            <person name="Grigoriev I.V."/>
            <person name="Hibbett D.S."/>
            <person name="Martin F."/>
            <person name="Nordberg H.P."/>
            <person name="Cantor M.N."/>
            <person name="Hua S.X."/>
        </authorList>
    </citation>
    <scope>NUCLEOTIDE SEQUENCE [LARGE SCALE GENOMIC DNA]</scope>
    <source>
        <strain evidence="1 2">Ve08.2h10</strain>
    </source>
</reference>
<dbReference type="InterPro" id="IPR036038">
    <property type="entry name" value="Aminotransferase-like"/>
</dbReference>
<gene>
    <name evidence="1" type="ORF">PAXRUDRAFT_822703</name>
</gene>
<dbReference type="Pfam" id="PF01063">
    <property type="entry name" value="Aminotran_4"/>
    <property type="match status" value="1"/>
</dbReference>
<dbReference type="HOGENOM" id="CLU_020844_6_0_1"/>
<evidence type="ECO:0008006" key="3">
    <source>
        <dbReference type="Google" id="ProtNLM"/>
    </source>
</evidence>
<dbReference type="InterPro" id="IPR001544">
    <property type="entry name" value="Aminotrans_IV"/>
</dbReference>
<dbReference type="InParanoid" id="A0A0D0ECJ2"/>
<evidence type="ECO:0000313" key="2">
    <source>
        <dbReference type="Proteomes" id="UP000054538"/>
    </source>
</evidence>
<evidence type="ECO:0000313" key="1">
    <source>
        <dbReference type="EMBL" id="KIK99465.1"/>
    </source>
</evidence>
<dbReference type="OrthoDB" id="64220at2759"/>
<dbReference type="Proteomes" id="UP000054538">
    <property type="component" value="Unassembled WGS sequence"/>
</dbReference>
<dbReference type="InterPro" id="IPR043132">
    <property type="entry name" value="BCAT-like_C"/>
</dbReference>
<accession>A0A0D0ECJ2</accession>
<dbReference type="Gene3D" id="3.20.10.10">
    <property type="entry name" value="D-amino Acid Aminotransferase, subunit A, domain 2"/>
    <property type="match status" value="1"/>
</dbReference>
<name>A0A0D0ECJ2_9AGAM</name>
<sequence length="270" mass="30083">MSFSLLCTTRFDPFLETFDWNRSPCGRPSPYLLLSHQLDRLVSSARLNQWPASHSLNYARLKDICDKTVHDANGVDGKTPLKIRVLFTPSGDITATATPVEPLQYDPTEPSRFNPEGDPHAQFEPILSIQVDTQPTSGTVSMKTTNRQAYDNARARAAIPPVGTPLAHNIASKCPDDVILFNNSKLITESSICNVAFYRNGNWFTPPLAVGCISGVFRRWLLENGRIREAVENPISLDIIKNDEWVLVFNGVMGCRLGRVRLVQATDVEE</sequence>
<dbReference type="FunCoup" id="A0A0D0ECJ2">
    <property type="interactions" value="86"/>
</dbReference>
<organism evidence="1 2">
    <name type="scientific">Paxillus rubicundulus Ve08.2h10</name>
    <dbReference type="NCBI Taxonomy" id="930991"/>
    <lineage>
        <taxon>Eukaryota</taxon>
        <taxon>Fungi</taxon>
        <taxon>Dikarya</taxon>
        <taxon>Basidiomycota</taxon>
        <taxon>Agaricomycotina</taxon>
        <taxon>Agaricomycetes</taxon>
        <taxon>Agaricomycetidae</taxon>
        <taxon>Boletales</taxon>
        <taxon>Paxilineae</taxon>
        <taxon>Paxillaceae</taxon>
        <taxon>Paxillus</taxon>
    </lineage>
</organism>
<dbReference type="SUPFAM" id="SSF56752">
    <property type="entry name" value="D-aminoacid aminotransferase-like PLP-dependent enzymes"/>
    <property type="match status" value="1"/>
</dbReference>
<reference evidence="2" key="2">
    <citation type="submission" date="2015-01" db="EMBL/GenBank/DDBJ databases">
        <title>Evolutionary Origins and Diversification of the Mycorrhizal Mutualists.</title>
        <authorList>
            <consortium name="DOE Joint Genome Institute"/>
            <consortium name="Mycorrhizal Genomics Consortium"/>
            <person name="Kohler A."/>
            <person name="Kuo A."/>
            <person name="Nagy L.G."/>
            <person name="Floudas D."/>
            <person name="Copeland A."/>
            <person name="Barry K.W."/>
            <person name="Cichocki N."/>
            <person name="Veneault-Fourrey C."/>
            <person name="LaButti K."/>
            <person name="Lindquist E.A."/>
            <person name="Lipzen A."/>
            <person name="Lundell T."/>
            <person name="Morin E."/>
            <person name="Murat C."/>
            <person name="Riley R."/>
            <person name="Ohm R."/>
            <person name="Sun H."/>
            <person name="Tunlid A."/>
            <person name="Henrissat B."/>
            <person name="Grigoriev I.V."/>
            <person name="Hibbett D.S."/>
            <person name="Martin F."/>
        </authorList>
    </citation>
    <scope>NUCLEOTIDE SEQUENCE [LARGE SCALE GENOMIC DNA]</scope>
    <source>
        <strain evidence="2">Ve08.2h10</strain>
    </source>
</reference>
<dbReference type="AlphaFoldDB" id="A0A0D0ECJ2"/>
<proteinExistence type="predicted"/>
<dbReference type="GO" id="GO:0003824">
    <property type="term" value="F:catalytic activity"/>
    <property type="evidence" value="ECO:0007669"/>
    <property type="project" value="InterPro"/>
</dbReference>